<evidence type="ECO:0008006" key="16">
    <source>
        <dbReference type="Google" id="ProtNLM"/>
    </source>
</evidence>
<keyword evidence="3 11" id="KW-0349">Heme</keyword>
<keyword evidence="5 11" id="KW-0479">Metal-binding</keyword>
<evidence type="ECO:0000256" key="13">
    <source>
        <dbReference type="SAM" id="Phobius"/>
    </source>
</evidence>
<evidence type="ECO:0000256" key="6">
    <source>
        <dbReference type="ARBA" id="ARBA00022989"/>
    </source>
</evidence>
<evidence type="ECO:0000256" key="4">
    <source>
        <dbReference type="ARBA" id="ARBA00022692"/>
    </source>
</evidence>
<keyword evidence="4 13" id="KW-0812">Transmembrane</keyword>
<comment type="caution">
    <text evidence="14">The sequence shown here is derived from an EMBL/GenBank/DDBJ whole genome shotgun (WGS) entry which is preliminary data.</text>
</comment>
<evidence type="ECO:0000256" key="8">
    <source>
        <dbReference type="ARBA" id="ARBA00023004"/>
    </source>
</evidence>
<evidence type="ECO:0000256" key="7">
    <source>
        <dbReference type="ARBA" id="ARBA00023002"/>
    </source>
</evidence>
<dbReference type="GO" id="GO:0004497">
    <property type="term" value="F:monooxygenase activity"/>
    <property type="evidence" value="ECO:0007669"/>
    <property type="project" value="UniProtKB-KW"/>
</dbReference>
<dbReference type="PRINTS" id="PR00463">
    <property type="entry name" value="EP450I"/>
</dbReference>
<dbReference type="InterPro" id="IPR001128">
    <property type="entry name" value="Cyt_P450"/>
</dbReference>
<dbReference type="PRINTS" id="PR00385">
    <property type="entry name" value="P450"/>
</dbReference>
<comment type="similarity">
    <text evidence="2 12">Belongs to the cytochrome P450 family.</text>
</comment>
<reference evidence="14 15" key="1">
    <citation type="journal article" date="2021" name="Hortic Res">
        <title>Chromosome-scale assembly of the Dendrobium chrysotoxum genome enhances the understanding of orchid evolution.</title>
        <authorList>
            <person name="Zhang Y."/>
            <person name="Zhang G.Q."/>
            <person name="Zhang D."/>
            <person name="Liu X.D."/>
            <person name="Xu X.Y."/>
            <person name="Sun W.H."/>
            <person name="Yu X."/>
            <person name="Zhu X."/>
            <person name="Wang Z.W."/>
            <person name="Zhao X."/>
            <person name="Zhong W.Y."/>
            <person name="Chen H."/>
            <person name="Yin W.L."/>
            <person name="Huang T."/>
            <person name="Niu S.C."/>
            <person name="Liu Z.J."/>
        </authorList>
    </citation>
    <scope>NUCLEOTIDE SEQUENCE [LARGE SCALE GENOMIC DNA]</scope>
    <source>
        <strain evidence="14">Lindl</strain>
    </source>
</reference>
<dbReference type="CDD" id="cd20642">
    <property type="entry name" value="CYP72"/>
    <property type="match status" value="1"/>
</dbReference>
<name>A0AAV7H6I3_DENCH</name>
<dbReference type="GO" id="GO:0005506">
    <property type="term" value="F:iron ion binding"/>
    <property type="evidence" value="ECO:0007669"/>
    <property type="project" value="InterPro"/>
</dbReference>
<feature type="transmembrane region" description="Helical" evidence="13">
    <location>
        <begin position="103"/>
        <end position="129"/>
    </location>
</feature>
<dbReference type="PROSITE" id="PS00086">
    <property type="entry name" value="CYTOCHROME_P450"/>
    <property type="match status" value="1"/>
</dbReference>
<evidence type="ECO:0000256" key="10">
    <source>
        <dbReference type="ARBA" id="ARBA00023136"/>
    </source>
</evidence>
<dbReference type="Gene3D" id="1.10.630.10">
    <property type="entry name" value="Cytochrome P450"/>
    <property type="match status" value="1"/>
</dbReference>
<protein>
    <recommendedName>
        <fullName evidence="16">Cytochrome P450</fullName>
    </recommendedName>
</protein>
<evidence type="ECO:0000256" key="5">
    <source>
        <dbReference type="ARBA" id="ARBA00022723"/>
    </source>
</evidence>
<keyword evidence="15" id="KW-1185">Reference proteome</keyword>
<evidence type="ECO:0000256" key="3">
    <source>
        <dbReference type="ARBA" id="ARBA00022617"/>
    </source>
</evidence>
<comment type="subcellular location">
    <subcellularLocation>
        <location evidence="1">Membrane</location>
        <topology evidence="1">Single-pass membrane protein</topology>
    </subcellularLocation>
</comment>
<feature type="binding site" description="axial binding residue" evidence="11">
    <location>
        <position position="566"/>
    </location>
    <ligand>
        <name>heme</name>
        <dbReference type="ChEBI" id="CHEBI:30413"/>
    </ligand>
    <ligandPart>
        <name>Fe</name>
        <dbReference type="ChEBI" id="CHEBI:18248"/>
    </ligandPart>
</feature>
<organism evidence="14 15">
    <name type="scientific">Dendrobium chrysotoxum</name>
    <name type="common">Orchid</name>
    <dbReference type="NCBI Taxonomy" id="161865"/>
    <lineage>
        <taxon>Eukaryota</taxon>
        <taxon>Viridiplantae</taxon>
        <taxon>Streptophyta</taxon>
        <taxon>Embryophyta</taxon>
        <taxon>Tracheophyta</taxon>
        <taxon>Spermatophyta</taxon>
        <taxon>Magnoliopsida</taxon>
        <taxon>Liliopsida</taxon>
        <taxon>Asparagales</taxon>
        <taxon>Orchidaceae</taxon>
        <taxon>Epidendroideae</taxon>
        <taxon>Malaxideae</taxon>
        <taxon>Dendrobiinae</taxon>
        <taxon>Dendrobium</taxon>
    </lineage>
</organism>
<dbReference type="GO" id="GO:0016020">
    <property type="term" value="C:membrane"/>
    <property type="evidence" value="ECO:0007669"/>
    <property type="project" value="UniProtKB-SubCell"/>
</dbReference>
<evidence type="ECO:0000256" key="1">
    <source>
        <dbReference type="ARBA" id="ARBA00004167"/>
    </source>
</evidence>
<dbReference type="EMBL" id="JAGFBR010000007">
    <property type="protein sequence ID" value="KAH0464592.1"/>
    <property type="molecule type" value="Genomic_DNA"/>
</dbReference>
<keyword evidence="7 12" id="KW-0560">Oxidoreductase</keyword>
<evidence type="ECO:0000256" key="11">
    <source>
        <dbReference type="PIRSR" id="PIRSR602401-1"/>
    </source>
</evidence>
<keyword evidence="8 11" id="KW-0408">Iron</keyword>
<evidence type="ECO:0000313" key="15">
    <source>
        <dbReference type="Proteomes" id="UP000775213"/>
    </source>
</evidence>
<sequence>MREKVIKYEQKNRDELLGLLIETNLKQIEEHKKSKKCGMITVDVIEECKLFYFVGQEITSVSLNLTILLLSIYPSWQERGREEVMQVFDEKAPEFDVLMPDKALWAAAAAAAAAGLLLWALWLAAWLWWRPRRLERALRAQGLLGTPYRFPSGDLKENARLVQEALVKPLAFSQCIIPRVSPFLHRAIGQYGKFCITWAGPVPRVTIMDPNLVREILSTKFGHFLKPKINPLWKVLATGLANYDGEKWARHRRIINPAFHVEKLKHMQPAFSTCCSELIGRWEKLVDPSETCELDVWSEFQNLTGDVISRTAFGSSYEEGRRIFQLQAEQAELLIKASQSVYIPGYRFLPTPMNRKRKQVDKEVRSLLRGMIEKREKAIKYGVKNSTDLLGLMIESNLKQFEEHGKSKNVGMSTEEVIEECKLFYFAGQETTSVLLNWTIVLLSIYPSWQERAREEVMQVFGNNAPDFDGLSHLKIMSMILHEVLRLYPPVVLLGRRTYKNMEVGGITYPKGVMLSLPVIFIHHDPEIWGEDAHEFKPERFANGIWKAAKNNQMAFFPFGWGPRICLGQNFAMSEAKMCLSMILQRFRFELSPSYIHAPYTVITLQPQHGTQVVLHRLR</sequence>
<gene>
    <name evidence="14" type="ORF">IEQ34_007378</name>
</gene>
<evidence type="ECO:0000313" key="14">
    <source>
        <dbReference type="EMBL" id="KAH0464592.1"/>
    </source>
</evidence>
<keyword evidence="9 12" id="KW-0503">Monooxygenase</keyword>
<evidence type="ECO:0000256" key="9">
    <source>
        <dbReference type="ARBA" id="ARBA00023033"/>
    </source>
</evidence>
<dbReference type="PANTHER" id="PTHR24282:SF255">
    <property type="entry name" value="CYTOCHROME P450 72A11-RELATED"/>
    <property type="match status" value="1"/>
</dbReference>
<dbReference type="InterPro" id="IPR050665">
    <property type="entry name" value="Cytochrome_P450_Monooxygen"/>
</dbReference>
<keyword evidence="6 13" id="KW-1133">Transmembrane helix</keyword>
<proteinExistence type="inferred from homology"/>
<dbReference type="FunFam" id="1.10.630.10:FF:000029">
    <property type="entry name" value="Cytochrome P450 734A1"/>
    <property type="match status" value="1"/>
</dbReference>
<dbReference type="Proteomes" id="UP000775213">
    <property type="component" value="Unassembled WGS sequence"/>
</dbReference>
<dbReference type="InterPro" id="IPR017972">
    <property type="entry name" value="Cyt_P450_CS"/>
</dbReference>
<dbReference type="Pfam" id="PF00067">
    <property type="entry name" value="p450"/>
    <property type="match status" value="1"/>
</dbReference>
<evidence type="ECO:0000256" key="12">
    <source>
        <dbReference type="RuleBase" id="RU000461"/>
    </source>
</evidence>
<evidence type="ECO:0000256" key="2">
    <source>
        <dbReference type="ARBA" id="ARBA00010617"/>
    </source>
</evidence>
<dbReference type="InterPro" id="IPR036396">
    <property type="entry name" value="Cyt_P450_sf"/>
</dbReference>
<dbReference type="GO" id="GO:0020037">
    <property type="term" value="F:heme binding"/>
    <property type="evidence" value="ECO:0007669"/>
    <property type="project" value="InterPro"/>
</dbReference>
<dbReference type="PANTHER" id="PTHR24282">
    <property type="entry name" value="CYTOCHROME P450 FAMILY MEMBER"/>
    <property type="match status" value="1"/>
</dbReference>
<dbReference type="InterPro" id="IPR002401">
    <property type="entry name" value="Cyt_P450_E_grp-I"/>
</dbReference>
<dbReference type="SUPFAM" id="SSF48264">
    <property type="entry name" value="Cytochrome P450"/>
    <property type="match status" value="2"/>
</dbReference>
<dbReference type="AlphaFoldDB" id="A0AAV7H6I3"/>
<dbReference type="GO" id="GO:0016705">
    <property type="term" value="F:oxidoreductase activity, acting on paired donors, with incorporation or reduction of molecular oxygen"/>
    <property type="evidence" value="ECO:0007669"/>
    <property type="project" value="InterPro"/>
</dbReference>
<accession>A0AAV7H6I3</accession>
<dbReference type="Gene3D" id="1.20.120.990">
    <property type="entry name" value="Glycosyltransferase family 88, C-terminal domain"/>
    <property type="match status" value="1"/>
</dbReference>
<comment type="cofactor">
    <cofactor evidence="11">
        <name>heme</name>
        <dbReference type="ChEBI" id="CHEBI:30413"/>
    </cofactor>
</comment>
<keyword evidence="10 13" id="KW-0472">Membrane</keyword>
<dbReference type="GO" id="GO:0008202">
    <property type="term" value="P:steroid metabolic process"/>
    <property type="evidence" value="ECO:0007669"/>
    <property type="project" value="UniProtKB-ARBA"/>
</dbReference>